<dbReference type="WBParaSite" id="Hba_11553">
    <property type="protein sequence ID" value="Hba_11553"/>
    <property type="gene ID" value="Hba_11553"/>
</dbReference>
<proteinExistence type="predicted"/>
<reference evidence="2" key="1">
    <citation type="submission" date="2016-11" db="UniProtKB">
        <authorList>
            <consortium name="WormBaseParasite"/>
        </authorList>
    </citation>
    <scope>IDENTIFICATION</scope>
</reference>
<keyword evidence="1" id="KW-1185">Reference proteome</keyword>
<accession>A0A1I7X2C5</accession>
<dbReference type="Proteomes" id="UP000095283">
    <property type="component" value="Unplaced"/>
</dbReference>
<name>A0A1I7X2C5_HETBA</name>
<evidence type="ECO:0000313" key="1">
    <source>
        <dbReference type="Proteomes" id="UP000095283"/>
    </source>
</evidence>
<sequence>MMNSMRSSQCEKAMSTTEKANTLSTYSQLKRRNLAIMDKIDNKYNVGMLTEERICELRTELLTRMSVRSLRMVMNISEDKPIKESLESCAMQEACYQAGMTDAYKVRDALLTLDLRRFCDVFVNYQVFFKEPKLPSLPQNIDINIDNSESKIAITQDIGFGVEDILATSSVPAFHQLLSVDLTRTSTASSNPISKMLRPPLRSIVPAGIYQSLPTFYVQPECSSEPQVSINLFFIFYGDLFYVQGDDGASRSPNFQLSQFVQSFDVNQSEVDPEIMKNEIILIEQTEESAQLLDFNNNAMRSDNTIAKKSSHDILNDRNEDLTLVKVHYIC</sequence>
<organism evidence="1 2">
    <name type="scientific">Heterorhabditis bacteriophora</name>
    <name type="common">Entomopathogenic nematode worm</name>
    <dbReference type="NCBI Taxonomy" id="37862"/>
    <lineage>
        <taxon>Eukaryota</taxon>
        <taxon>Metazoa</taxon>
        <taxon>Ecdysozoa</taxon>
        <taxon>Nematoda</taxon>
        <taxon>Chromadorea</taxon>
        <taxon>Rhabditida</taxon>
        <taxon>Rhabditina</taxon>
        <taxon>Rhabditomorpha</taxon>
        <taxon>Strongyloidea</taxon>
        <taxon>Heterorhabditidae</taxon>
        <taxon>Heterorhabditis</taxon>
    </lineage>
</organism>
<evidence type="ECO:0000313" key="2">
    <source>
        <dbReference type="WBParaSite" id="Hba_11553"/>
    </source>
</evidence>
<protein>
    <submittedName>
        <fullName evidence="2">DUF4476 domain-containing protein</fullName>
    </submittedName>
</protein>
<dbReference type="AlphaFoldDB" id="A0A1I7X2C5"/>